<feature type="transmembrane region" description="Helical" evidence="6">
    <location>
        <begin position="346"/>
        <end position="366"/>
    </location>
</feature>
<keyword evidence="4 6" id="KW-1133">Transmembrane helix</keyword>
<reference evidence="8 9" key="1">
    <citation type="submission" date="2013-06" db="EMBL/GenBank/DDBJ databases">
        <title>The Genome Sequence of Acinetobacter rudis CIP 110305.</title>
        <authorList>
            <consortium name="The Broad Institute Genome Sequencing Platform"/>
            <consortium name="The Broad Institute Genome Sequencing Center for Infectious Disease"/>
            <person name="Cerqueira G."/>
            <person name="Feldgarden M."/>
            <person name="Courvalin P."/>
            <person name="Perichon B."/>
            <person name="Grillot-Courvalin C."/>
            <person name="Clermont D."/>
            <person name="Rocha E."/>
            <person name="Yoon E.-J."/>
            <person name="Nemec A."/>
            <person name="Young S.K."/>
            <person name="Zeng Q."/>
            <person name="Gargeya S."/>
            <person name="Fitzgerald M."/>
            <person name="Abouelleil A."/>
            <person name="Alvarado L."/>
            <person name="Berlin A.M."/>
            <person name="Chapman S.B."/>
            <person name="Dewar J."/>
            <person name="Goldberg J."/>
            <person name="Griggs A."/>
            <person name="Gujja S."/>
            <person name="Hansen M."/>
            <person name="Howarth C."/>
            <person name="Imamovic A."/>
            <person name="Larimer J."/>
            <person name="McCowan C."/>
            <person name="Murphy C."/>
            <person name="Pearson M."/>
            <person name="Priest M."/>
            <person name="Roberts A."/>
            <person name="Saif S."/>
            <person name="Shea T."/>
            <person name="Sykes S."/>
            <person name="Wortman J."/>
            <person name="Nusbaum C."/>
            <person name="Birren B."/>
        </authorList>
    </citation>
    <scope>NUCLEOTIDE SEQUENCE [LARGE SCALE GENOMIC DNA]</scope>
    <source>
        <strain evidence="8 9">CIP 110305</strain>
    </source>
</reference>
<dbReference type="EMBL" id="ATGI01000003">
    <property type="protein sequence ID" value="EPF80577.1"/>
    <property type="molecule type" value="Genomic_DNA"/>
</dbReference>
<protein>
    <recommendedName>
        <fullName evidence="7">Major facilitator superfamily (MFS) profile domain-containing protein</fullName>
    </recommendedName>
</protein>
<comment type="subcellular location">
    <subcellularLocation>
        <location evidence="1">Cell membrane</location>
        <topology evidence="1">Multi-pass membrane protein</topology>
    </subcellularLocation>
</comment>
<evidence type="ECO:0000256" key="4">
    <source>
        <dbReference type="ARBA" id="ARBA00022989"/>
    </source>
</evidence>
<feature type="transmembrane region" description="Helical" evidence="6">
    <location>
        <begin position="283"/>
        <end position="302"/>
    </location>
</feature>
<feature type="transmembrane region" description="Helical" evidence="6">
    <location>
        <begin position="255"/>
        <end position="276"/>
    </location>
</feature>
<evidence type="ECO:0000313" key="8">
    <source>
        <dbReference type="EMBL" id="EPF80577.1"/>
    </source>
</evidence>
<evidence type="ECO:0000256" key="6">
    <source>
        <dbReference type="SAM" id="Phobius"/>
    </source>
</evidence>
<comment type="caution">
    <text evidence="8">The sequence shown here is derived from an EMBL/GenBank/DDBJ whole genome shotgun (WGS) entry which is preliminary data.</text>
</comment>
<feature type="transmembrane region" description="Helical" evidence="6">
    <location>
        <begin position="314"/>
        <end position="334"/>
    </location>
</feature>
<organism evidence="8 9">
    <name type="scientific">Acinetobacter rudis CIP 110305</name>
    <dbReference type="NCBI Taxonomy" id="421052"/>
    <lineage>
        <taxon>Bacteria</taxon>
        <taxon>Pseudomonadati</taxon>
        <taxon>Pseudomonadota</taxon>
        <taxon>Gammaproteobacteria</taxon>
        <taxon>Moraxellales</taxon>
        <taxon>Moraxellaceae</taxon>
        <taxon>Acinetobacter</taxon>
    </lineage>
</organism>
<dbReference type="PROSITE" id="PS50850">
    <property type="entry name" value="MFS"/>
    <property type="match status" value="1"/>
</dbReference>
<dbReference type="PATRIC" id="fig|421052.3.peg.318"/>
<evidence type="ECO:0000313" key="9">
    <source>
        <dbReference type="Proteomes" id="UP000014568"/>
    </source>
</evidence>
<accession>S3NLK2</accession>
<dbReference type="Pfam" id="PF07690">
    <property type="entry name" value="MFS_1"/>
    <property type="match status" value="1"/>
</dbReference>
<keyword evidence="5 6" id="KW-0472">Membrane</keyword>
<proteinExistence type="predicted"/>
<dbReference type="PANTHER" id="PTHR43124">
    <property type="entry name" value="PURINE EFFLUX PUMP PBUE"/>
    <property type="match status" value="1"/>
</dbReference>
<feature type="transmembrane region" description="Helical" evidence="6">
    <location>
        <begin position="219"/>
        <end position="240"/>
    </location>
</feature>
<dbReference type="InterPro" id="IPR020846">
    <property type="entry name" value="MFS_dom"/>
</dbReference>
<evidence type="ECO:0000256" key="1">
    <source>
        <dbReference type="ARBA" id="ARBA00004651"/>
    </source>
</evidence>
<sequence length="401" mass="43126">MTDTLSSITQDNDTVQHSQWLAVVVLALLTFAVVTTEMLPIGLLNPIASTLDSSTGTAGLLISIPAIIAALFAPIVVLLFANINRRTLILSLVSLLIIANLMAALSSTMAWLLISRIIVGFCIGGIWAIAGGLALRLAQPTAVGLATSIIFAGISAASVFGVPIGVFIDNILGWRALFLMMAVFSFILLVLSFLTIPSLPSQTSNSIRQFLEAVQNKNILIGLFITLFLVSGHFMAFTFIRPVLQEIHALSDHQIGLALFAYGVLGMCGNFVLGMAAAKNLKYTLWVIIIGLIFSTVILTLTANHQLITSTISLLVWGFSYGGISVALMTWMMVNAPKHIEIASALYISVFNLAIGLGSFMGGYIVDAYHLTLNMHLATFIIFLTVFLLVLVKLKHKNSDL</sequence>
<feature type="transmembrane region" description="Helical" evidence="6">
    <location>
        <begin position="142"/>
        <end position="168"/>
    </location>
</feature>
<feature type="transmembrane region" description="Helical" evidence="6">
    <location>
        <begin position="88"/>
        <end position="107"/>
    </location>
</feature>
<dbReference type="InterPro" id="IPR050189">
    <property type="entry name" value="MFS_Efflux_Transporters"/>
</dbReference>
<feature type="transmembrane region" description="Helical" evidence="6">
    <location>
        <begin position="174"/>
        <end position="199"/>
    </location>
</feature>
<evidence type="ECO:0000256" key="5">
    <source>
        <dbReference type="ARBA" id="ARBA00023136"/>
    </source>
</evidence>
<dbReference type="PANTHER" id="PTHR43124:SF3">
    <property type="entry name" value="CHLORAMPHENICOL EFFLUX PUMP RV0191"/>
    <property type="match status" value="1"/>
</dbReference>
<dbReference type="InterPro" id="IPR011701">
    <property type="entry name" value="MFS"/>
</dbReference>
<feature type="transmembrane region" description="Helical" evidence="6">
    <location>
        <begin position="113"/>
        <end position="135"/>
    </location>
</feature>
<evidence type="ECO:0000256" key="2">
    <source>
        <dbReference type="ARBA" id="ARBA00022475"/>
    </source>
</evidence>
<dbReference type="InterPro" id="IPR036259">
    <property type="entry name" value="MFS_trans_sf"/>
</dbReference>
<dbReference type="STRING" id="632955.GCA_000829675_00727"/>
<keyword evidence="9" id="KW-1185">Reference proteome</keyword>
<feature type="transmembrane region" description="Helical" evidence="6">
    <location>
        <begin position="20"/>
        <end position="39"/>
    </location>
</feature>
<dbReference type="SUPFAM" id="SSF103473">
    <property type="entry name" value="MFS general substrate transporter"/>
    <property type="match status" value="1"/>
</dbReference>
<dbReference type="Proteomes" id="UP000014568">
    <property type="component" value="Unassembled WGS sequence"/>
</dbReference>
<keyword evidence="3 6" id="KW-0812">Transmembrane</keyword>
<feature type="transmembrane region" description="Helical" evidence="6">
    <location>
        <begin position="59"/>
        <end position="81"/>
    </location>
</feature>
<dbReference type="Gene3D" id="1.20.1250.20">
    <property type="entry name" value="MFS general substrate transporter like domains"/>
    <property type="match status" value="1"/>
</dbReference>
<dbReference type="AlphaFoldDB" id="S3NLK2"/>
<feature type="transmembrane region" description="Helical" evidence="6">
    <location>
        <begin position="372"/>
        <end position="392"/>
    </location>
</feature>
<name>S3NLK2_9GAMM</name>
<keyword evidence="2" id="KW-1003">Cell membrane</keyword>
<evidence type="ECO:0000259" key="7">
    <source>
        <dbReference type="PROSITE" id="PS50850"/>
    </source>
</evidence>
<dbReference type="RefSeq" id="WP_016654766.1">
    <property type="nucleotide sequence ID" value="NZ_KE340348.1"/>
</dbReference>
<gene>
    <name evidence="8" type="ORF">F945_00318</name>
</gene>
<dbReference type="eggNOG" id="COG2814">
    <property type="taxonomic scope" value="Bacteria"/>
</dbReference>
<feature type="domain" description="Major facilitator superfamily (MFS) profile" evidence="7">
    <location>
        <begin position="20"/>
        <end position="397"/>
    </location>
</feature>
<dbReference type="GO" id="GO:0005886">
    <property type="term" value="C:plasma membrane"/>
    <property type="evidence" value="ECO:0007669"/>
    <property type="project" value="UniProtKB-SubCell"/>
</dbReference>
<dbReference type="CDD" id="cd17324">
    <property type="entry name" value="MFS_NepI_like"/>
    <property type="match status" value="1"/>
</dbReference>
<dbReference type="HOGENOM" id="CLU_001265_61_1_6"/>
<dbReference type="GO" id="GO:0022857">
    <property type="term" value="F:transmembrane transporter activity"/>
    <property type="evidence" value="ECO:0007669"/>
    <property type="project" value="InterPro"/>
</dbReference>
<evidence type="ECO:0000256" key="3">
    <source>
        <dbReference type="ARBA" id="ARBA00022692"/>
    </source>
</evidence>